<name>A0A0E9S059_ANGAN</name>
<reference evidence="2" key="1">
    <citation type="submission" date="2014-11" db="EMBL/GenBank/DDBJ databases">
        <authorList>
            <person name="Amaro Gonzalez C."/>
        </authorList>
    </citation>
    <scope>NUCLEOTIDE SEQUENCE</scope>
</reference>
<evidence type="ECO:0000313" key="2">
    <source>
        <dbReference type="EMBL" id="JAH34814.1"/>
    </source>
</evidence>
<accession>A0A0E9S059</accession>
<feature type="compositionally biased region" description="Basic and acidic residues" evidence="1">
    <location>
        <begin position="22"/>
        <end position="31"/>
    </location>
</feature>
<evidence type="ECO:0000256" key="1">
    <source>
        <dbReference type="SAM" id="MobiDB-lite"/>
    </source>
</evidence>
<dbReference type="EMBL" id="GBXM01073763">
    <property type="protein sequence ID" value="JAH34814.1"/>
    <property type="molecule type" value="Transcribed_RNA"/>
</dbReference>
<sequence length="39" mass="4444">MKGHCDASSRSLRHFSFNSANSEKREKRESKFLSVGNSQ</sequence>
<organism evidence="2">
    <name type="scientific">Anguilla anguilla</name>
    <name type="common">European freshwater eel</name>
    <name type="synonym">Muraena anguilla</name>
    <dbReference type="NCBI Taxonomy" id="7936"/>
    <lineage>
        <taxon>Eukaryota</taxon>
        <taxon>Metazoa</taxon>
        <taxon>Chordata</taxon>
        <taxon>Craniata</taxon>
        <taxon>Vertebrata</taxon>
        <taxon>Euteleostomi</taxon>
        <taxon>Actinopterygii</taxon>
        <taxon>Neopterygii</taxon>
        <taxon>Teleostei</taxon>
        <taxon>Anguilliformes</taxon>
        <taxon>Anguillidae</taxon>
        <taxon>Anguilla</taxon>
    </lineage>
</organism>
<feature type="region of interest" description="Disordered" evidence="1">
    <location>
        <begin position="1"/>
        <end position="39"/>
    </location>
</feature>
<dbReference type="AlphaFoldDB" id="A0A0E9S059"/>
<reference evidence="2" key="2">
    <citation type="journal article" date="2015" name="Fish Shellfish Immunol.">
        <title>Early steps in the European eel (Anguilla anguilla)-Vibrio vulnificus interaction in the gills: Role of the RtxA13 toxin.</title>
        <authorList>
            <person name="Callol A."/>
            <person name="Pajuelo D."/>
            <person name="Ebbesson L."/>
            <person name="Teles M."/>
            <person name="MacKenzie S."/>
            <person name="Amaro C."/>
        </authorList>
    </citation>
    <scope>NUCLEOTIDE SEQUENCE</scope>
</reference>
<proteinExistence type="predicted"/>
<protein>
    <submittedName>
        <fullName evidence="2">Uncharacterized protein</fullName>
    </submittedName>
</protein>